<comment type="caution">
    <text evidence="7">The sequence shown here is derived from an EMBL/GenBank/DDBJ whole genome shotgun (WGS) entry which is preliminary data.</text>
</comment>
<gene>
    <name evidence="7" type="ORF">WMO24_06580</name>
</gene>
<name>A0ABV1GE31_9FIRM</name>
<dbReference type="PANTHER" id="PTHR34220">
    <property type="entry name" value="SENSOR HISTIDINE KINASE YPDA"/>
    <property type="match status" value="1"/>
</dbReference>
<evidence type="ECO:0000256" key="5">
    <source>
        <dbReference type="SAM" id="Phobius"/>
    </source>
</evidence>
<keyword evidence="5" id="KW-1133">Transmembrane helix</keyword>
<sequence length="594" mass="68365">MKKWYLNLSIKYKLLILFYCFLLLFSFAFYLYNARVVYQNTLQTIGNANLNLLTQINANSSFMRSEVEDMSAQLIVSPEIQAYLTSGNASDTEKEYVDASVRDAVNLLISRGFVSSLSICDLKGAVPPFIRTIDSRFTMPDQSELIETELFRLAEQAQGRPVWLENSEDTYMFAANNHYNRIFMVRMIRDYDTYENIGLMVVGISEPALRQEYSRGIDTSECGIAIYNSDGVEISSLGLDFSDAFTPEEIQSIAAQEDGYQATEWNQSTALLCHMTDEETGWVYLYMAPLQEMLNRINNSSNYIVPFVVSALIIVFPILLVTTDLIIRPIRKLLVAMRSVEEGDFSQKVSFRYRDEIGQLGMGYDKMLQNLSSLIDKVYVLQIREKEAELNALESQINPHFLYNTLDSIYWKAQMRGEEEIAEMVWILSQVFRACLRKGEPFSTVGNEFKLLEQYMRLQKLRCGEKFDYEIQLKDEQIHSQKIPKLILQPFVENAVYHGIEKEDRVGHICVTGELRGDRIYFQIQDNGQGMSPEQAKAISTNTELSDGRHYSAIHNIHERLNILYQGDYQIEVHSVPHQGTTFLLSIPLWREKT</sequence>
<evidence type="ECO:0000313" key="7">
    <source>
        <dbReference type="EMBL" id="MEQ2520092.1"/>
    </source>
</evidence>
<dbReference type="PANTHER" id="PTHR34220:SF7">
    <property type="entry name" value="SENSOR HISTIDINE KINASE YPDA"/>
    <property type="match status" value="1"/>
</dbReference>
<keyword evidence="2" id="KW-0597">Phosphoprotein</keyword>
<dbReference type="Pfam" id="PF06580">
    <property type="entry name" value="His_kinase"/>
    <property type="match status" value="1"/>
</dbReference>
<dbReference type="Pfam" id="PF00672">
    <property type="entry name" value="HAMP"/>
    <property type="match status" value="1"/>
</dbReference>
<reference evidence="7 8" key="1">
    <citation type="submission" date="2024-03" db="EMBL/GenBank/DDBJ databases">
        <title>Human intestinal bacterial collection.</title>
        <authorList>
            <person name="Pauvert C."/>
            <person name="Hitch T.C.A."/>
            <person name="Clavel T."/>
        </authorList>
    </citation>
    <scope>NUCLEOTIDE SEQUENCE [LARGE SCALE GENOMIC DNA]</scope>
    <source>
        <strain evidence="7 8">CLA-JM-H11</strain>
    </source>
</reference>
<dbReference type="PROSITE" id="PS50885">
    <property type="entry name" value="HAMP"/>
    <property type="match status" value="1"/>
</dbReference>
<dbReference type="SMART" id="SM00304">
    <property type="entry name" value="HAMP"/>
    <property type="match status" value="1"/>
</dbReference>
<feature type="domain" description="HAMP" evidence="6">
    <location>
        <begin position="324"/>
        <end position="376"/>
    </location>
</feature>
<dbReference type="GO" id="GO:0016301">
    <property type="term" value="F:kinase activity"/>
    <property type="evidence" value="ECO:0007669"/>
    <property type="project" value="UniProtKB-KW"/>
</dbReference>
<comment type="subcellular location">
    <subcellularLocation>
        <location evidence="1">Membrane</location>
    </subcellularLocation>
</comment>
<evidence type="ECO:0000259" key="6">
    <source>
        <dbReference type="PROSITE" id="PS50885"/>
    </source>
</evidence>
<dbReference type="InterPro" id="IPR050640">
    <property type="entry name" value="Bact_2-comp_sensor_kinase"/>
</dbReference>
<keyword evidence="3" id="KW-0808">Transferase</keyword>
<keyword evidence="8" id="KW-1185">Reference proteome</keyword>
<dbReference type="InterPro" id="IPR036890">
    <property type="entry name" value="HATPase_C_sf"/>
</dbReference>
<protein>
    <submittedName>
        <fullName evidence="7">Histidine kinase</fullName>
    </submittedName>
</protein>
<dbReference type="SUPFAM" id="SSF55874">
    <property type="entry name" value="ATPase domain of HSP90 chaperone/DNA topoisomerase II/histidine kinase"/>
    <property type="match status" value="1"/>
</dbReference>
<evidence type="ECO:0000313" key="8">
    <source>
        <dbReference type="Proteomes" id="UP001477672"/>
    </source>
</evidence>
<organism evidence="7 8">
    <name type="scientific">Ruthenibacterium intestinale</name>
    <dbReference type="NCBI Taxonomy" id="3133163"/>
    <lineage>
        <taxon>Bacteria</taxon>
        <taxon>Bacillati</taxon>
        <taxon>Bacillota</taxon>
        <taxon>Clostridia</taxon>
        <taxon>Eubacteriales</taxon>
        <taxon>Oscillospiraceae</taxon>
        <taxon>Ruthenibacterium</taxon>
    </lineage>
</organism>
<evidence type="ECO:0000256" key="4">
    <source>
        <dbReference type="ARBA" id="ARBA00022777"/>
    </source>
</evidence>
<dbReference type="Gene3D" id="3.30.565.10">
    <property type="entry name" value="Histidine kinase-like ATPase, C-terminal domain"/>
    <property type="match status" value="1"/>
</dbReference>
<dbReference type="InterPro" id="IPR010559">
    <property type="entry name" value="Sig_transdc_His_kin_internal"/>
</dbReference>
<accession>A0ABV1GE31</accession>
<dbReference type="Proteomes" id="UP001477672">
    <property type="component" value="Unassembled WGS sequence"/>
</dbReference>
<feature type="transmembrane region" description="Helical" evidence="5">
    <location>
        <begin position="12"/>
        <end position="32"/>
    </location>
</feature>
<keyword evidence="5" id="KW-0472">Membrane</keyword>
<dbReference type="Pfam" id="PF02518">
    <property type="entry name" value="HATPase_c"/>
    <property type="match status" value="1"/>
</dbReference>
<keyword evidence="4 7" id="KW-0418">Kinase</keyword>
<evidence type="ECO:0000256" key="2">
    <source>
        <dbReference type="ARBA" id="ARBA00022553"/>
    </source>
</evidence>
<proteinExistence type="predicted"/>
<keyword evidence="5" id="KW-0812">Transmembrane</keyword>
<dbReference type="InterPro" id="IPR003660">
    <property type="entry name" value="HAMP_dom"/>
</dbReference>
<dbReference type="RefSeq" id="WP_349215537.1">
    <property type="nucleotide sequence ID" value="NZ_JBBMFA010000081.1"/>
</dbReference>
<dbReference type="InterPro" id="IPR003594">
    <property type="entry name" value="HATPase_dom"/>
</dbReference>
<dbReference type="EMBL" id="JBBMFA010000081">
    <property type="protein sequence ID" value="MEQ2520092.1"/>
    <property type="molecule type" value="Genomic_DNA"/>
</dbReference>
<dbReference type="Gene3D" id="6.10.340.10">
    <property type="match status" value="1"/>
</dbReference>
<dbReference type="CDD" id="cd06225">
    <property type="entry name" value="HAMP"/>
    <property type="match status" value="1"/>
</dbReference>
<evidence type="ECO:0000256" key="3">
    <source>
        <dbReference type="ARBA" id="ARBA00022679"/>
    </source>
</evidence>
<dbReference type="SUPFAM" id="SSF158472">
    <property type="entry name" value="HAMP domain-like"/>
    <property type="match status" value="1"/>
</dbReference>
<feature type="transmembrane region" description="Helical" evidence="5">
    <location>
        <begin position="303"/>
        <end position="327"/>
    </location>
</feature>
<evidence type="ECO:0000256" key="1">
    <source>
        <dbReference type="ARBA" id="ARBA00004370"/>
    </source>
</evidence>